<feature type="transmembrane region" description="Helical" evidence="1">
    <location>
        <begin position="115"/>
        <end position="140"/>
    </location>
</feature>
<keyword evidence="1" id="KW-1133">Transmembrane helix</keyword>
<keyword evidence="1" id="KW-0812">Transmembrane</keyword>
<feature type="transmembrane region" description="Helical" evidence="1">
    <location>
        <begin position="20"/>
        <end position="38"/>
    </location>
</feature>
<protein>
    <recommendedName>
        <fullName evidence="4">GtrA-like protein</fullName>
    </recommendedName>
</protein>
<comment type="caution">
    <text evidence="2">The sequence shown here is derived from an EMBL/GenBank/DDBJ whole genome shotgun (WGS) entry which is preliminary data.</text>
</comment>
<dbReference type="AlphaFoldDB" id="A0A3N2DAS8"/>
<evidence type="ECO:0000313" key="2">
    <source>
        <dbReference type="EMBL" id="ROR96866.1"/>
    </source>
</evidence>
<dbReference type="Proteomes" id="UP000275356">
    <property type="component" value="Unassembled WGS sequence"/>
</dbReference>
<dbReference type="OrthoDB" id="3724437at2"/>
<evidence type="ECO:0008006" key="4">
    <source>
        <dbReference type="Google" id="ProtNLM"/>
    </source>
</evidence>
<name>A0A3N2DAS8_9MICO</name>
<sequence length="208" mass="23748">MFSGIRKWWQGFYDRHTTLAQFIMFLIISNGMTVLQLILMPVFKWLFGMTSLIDTTFQWLRLGDGFYMFDYPAGPIPQGGGGLAYFLAVQITILIAQVINFFAQRSVTFKSNSNIWWAAMWYAIAYVVITFLAALLQSFYKVPLYDFAMRTWPGAGETMADMLTMIINALVQFWVFFPIFKVIFRQVPEEDEKGAEAAEAETGPANAS</sequence>
<dbReference type="RefSeq" id="WP_123738986.1">
    <property type="nucleotide sequence ID" value="NZ_CALFQU010000029.1"/>
</dbReference>
<evidence type="ECO:0000313" key="3">
    <source>
        <dbReference type="Proteomes" id="UP000275356"/>
    </source>
</evidence>
<feature type="transmembrane region" description="Helical" evidence="1">
    <location>
        <begin position="160"/>
        <end position="184"/>
    </location>
</feature>
<keyword evidence="3" id="KW-1185">Reference proteome</keyword>
<evidence type="ECO:0000256" key="1">
    <source>
        <dbReference type="SAM" id="Phobius"/>
    </source>
</evidence>
<reference evidence="2 3" key="1">
    <citation type="submission" date="2018-11" db="EMBL/GenBank/DDBJ databases">
        <title>Sequencing the genomes of 1000 actinobacteria strains.</title>
        <authorList>
            <person name="Klenk H.-P."/>
        </authorList>
    </citation>
    <scope>NUCLEOTIDE SEQUENCE [LARGE SCALE GENOMIC DNA]</scope>
    <source>
        <strain evidence="2 3">DSM 13521</strain>
    </source>
</reference>
<dbReference type="EMBL" id="RKHQ01000001">
    <property type="protein sequence ID" value="ROR96866.1"/>
    <property type="molecule type" value="Genomic_DNA"/>
</dbReference>
<gene>
    <name evidence="2" type="ORF">EDD28_1458</name>
</gene>
<proteinExistence type="predicted"/>
<organism evidence="2 3">
    <name type="scientific">Salana multivorans</name>
    <dbReference type="NCBI Taxonomy" id="120377"/>
    <lineage>
        <taxon>Bacteria</taxon>
        <taxon>Bacillati</taxon>
        <taxon>Actinomycetota</taxon>
        <taxon>Actinomycetes</taxon>
        <taxon>Micrococcales</taxon>
        <taxon>Beutenbergiaceae</taxon>
        <taxon>Salana</taxon>
    </lineage>
</organism>
<keyword evidence="1" id="KW-0472">Membrane</keyword>
<feature type="transmembrane region" description="Helical" evidence="1">
    <location>
        <begin position="82"/>
        <end position="103"/>
    </location>
</feature>
<accession>A0A3N2DAS8</accession>